<proteinExistence type="predicted"/>
<comment type="caution">
    <text evidence="1">The sequence shown here is derived from an EMBL/GenBank/DDBJ whole genome shotgun (WGS) entry which is preliminary data.</text>
</comment>
<gene>
    <name evidence="1" type="ORF">POCTA_138.1.T0390292</name>
</gene>
<accession>A0A8S1UBD3</accession>
<sequence length="91" mass="10902">MKQNIQRVKSGELWPDFYLSLEKQNSSDVYGHVTLFSWFFDRIKINKACSIMTFQKQLSLLHQQMCDNQDSFPYLCNKWLLSKFLQSKTKQ</sequence>
<keyword evidence="2" id="KW-1185">Reference proteome</keyword>
<protein>
    <submittedName>
        <fullName evidence="1">Uncharacterized protein</fullName>
    </submittedName>
</protein>
<reference evidence="1" key="1">
    <citation type="submission" date="2021-01" db="EMBL/GenBank/DDBJ databases">
        <authorList>
            <consortium name="Genoscope - CEA"/>
            <person name="William W."/>
        </authorList>
    </citation>
    <scope>NUCLEOTIDE SEQUENCE</scope>
</reference>
<evidence type="ECO:0000313" key="2">
    <source>
        <dbReference type="Proteomes" id="UP000683925"/>
    </source>
</evidence>
<dbReference type="AlphaFoldDB" id="A0A8S1UBD3"/>
<dbReference type="EMBL" id="CAJJDP010000039">
    <property type="protein sequence ID" value="CAD8161253.1"/>
    <property type="molecule type" value="Genomic_DNA"/>
</dbReference>
<evidence type="ECO:0000313" key="1">
    <source>
        <dbReference type="EMBL" id="CAD8161253.1"/>
    </source>
</evidence>
<organism evidence="1 2">
    <name type="scientific">Paramecium octaurelia</name>
    <dbReference type="NCBI Taxonomy" id="43137"/>
    <lineage>
        <taxon>Eukaryota</taxon>
        <taxon>Sar</taxon>
        <taxon>Alveolata</taxon>
        <taxon>Ciliophora</taxon>
        <taxon>Intramacronucleata</taxon>
        <taxon>Oligohymenophorea</taxon>
        <taxon>Peniculida</taxon>
        <taxon>Parameciidae</taxon>
        <taxon>Paramecium</taxon>
    </lineage>
</organism>
<dbReference type="Proteomes" id="UP000683925">
    <property type="component" value="Unassembled WGS sequence"/>
</dbReference>
<name>A0A8S1UBD3_PAROT</name>